<evidence type="ECO:0000256" key="1">
    <source>
        <dbReference type="ARBA" id="ARBA00010954"/>
    </source>
</evidence>
<sequence>MKLACEDFNHFLNDPLFSKELFISSDLQINEYNDFPPTIRAIDETIRKKVLSSTSSDMALENPQDLCNLLLSIKAIICALSSQMLDKIQTDIENAFEMEKIKEELIRNTDNLNSRLSLIINIMGKICSPVRDRQILFLKNKQAPTIAFLKDLFVVLDDMRIDMCNFFLQHHRKKIIEHAVKFELSVFLNYCDNFKNSTNLARTRAWLQKAIETAGISNEGKEINESRVLEIVFIAYKLLLYMEEPEYPETISLDIIRINVINSLFTCSVFVSSLLNILKTHIKDLKLFDELVELKIVNIAFVLKKDEMFEYECINLGMIR</sequence>
<comment type="similarity">
    <text evidence="1">Belongs to the TCP11 family.</text>
</comment>
<dbReference type="PANTHER" id="PTHR12832:SF11">
    <property type="entry name" value="LD23868P"/>
    <property type="match status" value="1"/>
</dbReference>
<dbReference type="PANTHER" id="PTHR12832">
    <property type="entry name" value="TESTIS-SPECIFIC PROTEIN PBS13 T-COMPLEX 11"/>
    <property type="match status" value="1"/>
</dbReference>
<reference evidence="2" key="1">
    <citation type="submission" date="2018-11" db="EMBL/GenBank/DDBJ databases">
        <title>Henneguya salminicola genome and transcriptome.</title>
        <authorList>
            <person name="Yahalomi D."/>
            <person name="Atkinson S.D."/>
            <person name="Neuhof M."/>
            <person name="Chang E.S."/>
            <person name="Philippe H."/>
            <person name="Cartwright P."/>
            <person name="Bartholomew J.L."/>
            <person name="Huchon D."/>
        </authorList>
    </citation>
    <scope>NUCLEOTIDE SEQUENCE</scope>
    <source>
        <strain evidence="2">Hz1</strain>
        <tissue evidence="2">Whole</tissue>
    </source>
</reference>
<proteinExistence type="inferred from homology"/>
<evidence type="ECO:0000313" key="2">
    <source>
        <dbReference type="EMBL" id="NDJ92546.1"/>
    </source>
</evidence>
<protein>
    <submittedName>
        <fullName evidence="2">T-complex protein 11 homolog (Trinotate prediction)</fullName>
    </submittedName>
</protein>
<dbReference type="OrthoDB" id="276323at2759"/>
<accession>A0A6G3MF23</accession>
<dbReference type="EMBL" id="GHBP01000974">
    <property type="protein sequence ID" value="NDJ92546.1"/>
    <property type="molecule type" value="Transcribed_RNA"/>
</dbReference>
<dbReference type="InterPro" id="IPR008862">
    <property type="entry name" value="Tcp11"/>
</dbReference>
<dbReference type="AlphaFoldDB" id="A0A6G3MF23"/>
<name>A0A6G3MF23_HENSL</name>
<organism evidence="2">
    <name type="scientific">Henneguya salminicola</name>
    <name type="common">Myxosporean</name>
    <dbReference type="NCBI Taxonomy" id="69463"/>
    <lineage>
        <taxon>Eukaryota</taxon>
        <taxon>Metazoa</taxon>
        <taxon>Cnidaria</taxon>
        <taxon>Myxozoa</taxon>
        <taxon>Myxosporea</taxon>
        <taxon>Bivalvulida</taxon>
        <taxon>Platysporina</taxon>
        <taxon>Myxobolidae</taxon>
        <taxon>Henneguya</taxon>
    </lineage>
</organism>
<dbReference type="GO" id="GO:0007165">
    <property type="term" value="P:signal transduction"/>
    <property type="evidence" value="ECO:0007669"/>
    <property type="project" value="TreeGrafter"/>
</dbReference>
<dbReference type="Pfam" id="PF05794">
    <property type="entry name" value="Tcp11"/>
    <property type="match status" value="1"/>
</dbReference>